<keyword evidence="2" id="KW-0812">Transmembrane</keyword>
<dbReference type="Pfam" id="PF01381">
    <property type="entry name" value="HTH_3"/>
    <property type="match status" value="1"/>
</dbReference>
<evidence type="ECO:0000313" key="4">
    <source>
        <dbReference type="EMBL" id="KRL52562.1"/>
    </source>
</evidence>
<sequence length="180" mass="20196">MDIKRLPKLLKQRRQLSGLTQAEVANKLHVSRQAISNWETGRHLPDLILVNQLANIYDSSVDELINDDSKAKLSKSSVSYIYPLLMLSILATSRLTLASSSKSLLIMDGLILLSVILLCLTKIKNLKVQLSLQLITLIIFLGCTFKTSLLNSFGFQTASFLTSIILLCQLVSTYHYQKRE</sequence>
<dbReference type="GO" id="GO:0003677">
    <property type="term" value="F:DNA binding"/>
    <property type="evidence" value="ECO:0007669"/>
    <property type="project" value="UniProtKB-KW"/>
</dbReference>
<keyword evidence="2" id="KW-0472">Membrane</keyword>
<dbReference type="STRING" id="1114972.FD35_GL001907"/>
<evidence type="ECO:0000256" key="2">
    <source>
        <dbReference type="SAM" id="Phobius"/>
    </source>
</evidence>
<dbReference type="PANTHER" id="PTHR46558:SF4">
    <property type="entry name" value="DNA-BIDING PHAGE PROTEIN"/>
    <property type="match status" value="1"/>
</dbReference>
<feature type="transmembrane region" description="Helical" evidence="2">
    <location>
        <begin position="103"/>
        <end position="120"/>
    </location>
</feature>
<feature type="transmembrane region" description="Helical" evidence="2">
    <location>
        <begin position="80"/>
        <end position="97"/>
    </location>
</feature>
<dbReference type="Proteomes" id="UP000051999">
    <property type="component" value="Unassembled WGS sequence"/>
</dbReference>
<dbReference type="RefSeq" id="WP_017260782.1">
    <property type="nucleotide sequence ID" value="NZ_AZFF01000036.1"/>
</dbReference>
<proteinExistence type="predicted"/>
<dbReference type="InterPro" id="IPR001387">
    <property type="entry name" value="Cro/C1-type_HTH"/>
</dbReference>
<protein>
    <recommendedName>
        <fullName evidence="3">HTH cro/C1-type domain-containing protein</fullName>
    </recommendedName>
</protein>
<dbReference type="PANTHER" id="PTHR46558">
    <property type="entry name" value="TRACRIPTIONAL REGULATORY PROTEIN-RELATED-RELATED"/>
    <property type="match status" value="1"/>
</dbReference>
<feature type="transmembrane region" description="Helical" evidence="2">
    <location>
        <begin position="155"/>
        <end position="176"/>
    </location>
</feature>
<reference evidence="4 5" key="1">
    <citation type="journal article" date="2015" name="Genome Announc.">
        <title>Expanding the biotechnology potential of lactobacilli through comparative genomics of 213 strains and associated genera.</title>
        <authorList>
            <person name="Sun Z."/>
            <person name="Harris H.M."/>
            <person name="McCann A."/>
            <person name="Guo C."/>
            <person name="Argimon S."/>
            <person name="Zhang W."/>
            <person name="Yang X."/>
            <person name="Jeffery I.B."/>
            <person name="Cooney J.C."/>
            <person name="Kagawa T.F."/>
            <person name="Liu W."/>
            <person name="Song Y."/>
            <person name="Salvetti E."/>
            <person name="Wrobel A."/>
            <person name="Rasinkangas P."/>
            <person name="Parkhill J."/>
            <person name="Rea M.C."/>
            <person name="O'Sullivan O."/>
            <person name="Ritari J."/>
            <person name="Douillard F.P."/>
            <person name="Paul Ross R."/>
            <person name="Yang R."/>
            <person name="Briner A.E."/>
            <person name="Felis G.E."/>
            <person name="de Vos W.M."/>
            <person name="Barrangou R."/>
            <person name="Klaenhammer T.R."/>
            <person name="Caufield P.W."/>
            <person name="Cui Y."/>
            <person name="Zhang H."/>
            <person name="O'Toole P.W."/>
        </authorList>
    </citation>
    <scope>NUCLEOTIDE SEQUENCE [LARGE SCALE GENOMIC DNA]</scope>
    <source>
        <strain evidence="4 5">DSM 15814</strain>
    </source>
</reference>
<dbReference type="SMART" id="SM00530">
    <property type="entry name" value="HTH_XRE"/>
    <property type="match status" value="1"/>
</dbReference>
<dbReference type="AlphaFoldDB" id="A0A0R1RED8"/>
<comment type="caution">
    <text evidence="4">The sequence shown here is derived from an EMBL/GenBank/DDBJ whole genome shotgun (WGS) entry which is preliminary data.</text>
</comment>
<gene>
    <name evidence="4" type="ORF">FD35_GL001907</name>
</gene>
<keyword evidence="5" id="KW-1185">Reference proteome</keyword>
<accession>A0A0R1RED8</accession>
<dbReference type="InterPro" id="IPR010982">
    <property type="entry name" value="Lambda_DNA-bd_dom_sf"/>
</dbReference>
<evidence type="ECO:0000313" key="5">
    <source>
        <dbReference type="Proteomes" id="UP000051999"/>
    </source>
</evidence>
<feature type="domain" description="HTH cro/C1-type" evidence="3">
    <location>
        <begin position="10"/>
        <end position="64"/>
    </location>
</feature>
<dbReference type="EMBL" id="AZFF01000036">
    <property type="protein sequence ID" value="KRL52562.1"/>
    <property type="molecule type" value="Genomic_DNA"/>
</dbReference>
<organism evidence="4 5">
    <name type="scientific">Furfurilactobacillus rossiae DSM 15814</name>
    <dbReference type="NCBI Taxonomy" id="1114972"/>
    <lineage>
        <taxon>Bacteria</taxon>
        <taxon>Bacillati</taxon>
        <taxon>Bacillota</taxon>
        <taxon>Bacilli</taxon>
        <taxon>Lactobacillales</taxon>
        <taxon>Lactobacillaceae</taxon>
        <taxon>Furfurilactobacillus</taxon>
    </lineage>
</organism>
<keyword evidence="2" id="KW-1133">Transmembrane helix</keyword>
<name>A0A0R1RED8_9LACO</name>
<dbReference type="Gene3D" id="1.10.260.40">
    <property type="entry name" value="lambda repressor-like DNA-binding domains"/>
    <property type="match status" value="1"/>
</dbReference>
<dbReference type="CDD" id="cd00093">
    <property type="entry name" value="HTH_XRE"/>
    <property type="match status" value="1"/>
</dbReference>
<dbReference type="PATRIC" id="fig|1114972.6.peg.1945"/>
<dbReference type="SUPFAM" id="SSF47413">
    <property type="entry name" value="lambda repressor-like DNA-binding domains"/>
    <property type="match status" value="1"/>
</dbReference>
<evidence type="ECO:0000256" key="1">
    <source>
        <dbReference type="ARBA" id="ARBA00023125"/>
    </source>
</evidence>
<dbReference type="PROSITE" id="PS50943">
    <property type="entry name" value="HTH_CROC1"/>
    <property type="match status" value="1"/>
</dbReference>
<feature type="transmembrane region" description="Helical" evidence="2">
    <location>
        <begin position="132"/>
        <end position="149"/>
    </location>
</feature>
<keyword evidence="1" id="KW-0238">DNA-binding</keyword>
<evidence type="ECO:0000259" key="3">
    <source>
        <dbReference type="PROSITE" id="PS50943"/>
    </source>
</evidence>